<keyword evidence="3" id="KW-1133">Transmembrane helix</keyword>
<keyword evidence="5" id="KW-1185">Reference proteome</keyword>
<dbReference type="PANTHER" id="PTHR37313:SF4">
    <property type="entry name" value="CONSERVED MEMBRANE PROTEIN-RELATED"/>
    <property type="match status" value="1"/>
</dbReference>
<keyword evidence="3" id="KW-0812">Transmembrane</keyword>
<dbReference type="Pfam" id="PF05949">
    <property type="entry name" value="DUF881"/>
    <property type="match status" value="1"/>
</dbReference>
<comment type="caution">
    <text evidence="4">The sequence shown here is derived from an EMBL/GenBank/DDBJ whole genome shotgun (WGS) entry which is preliminary data.</text>
</comment>
<dbReference type="RefSeq" id="WP_284305218.1">
    <property type="nucleotide sequence ID" value="NZ_BSUO01000001.1"/>
</dbReference>
<dbReference type="PANTHER" id="PTHR37313">
    <property type="entry name" value="UPF0749 PROTEIN RV1825"/>
    <property type="match status" value="1"/>
</dbReference>
<comment type="similarity">
    <text evidence="1">Belongs to the UPF0749 family.</text>
</comment>
<protein>
    <submittedName>
        <fullName evidence="4">Membrane protein</fullName>
    </submittedName>
</protein>
<dbReference type="InterPro" id="IPR010273">
    <property type="entry name" value="DUF881"/>
</dbReference>
<evidence type="ECO:0000313" key="5">
    <source>
        <dbReference type="Proteomes" id="UP001157126"/>
    </source>
</evidence>
<feature type="compositionally biased region" description="Pro residues" evidence="2">
    <location>
        <begin position="259"/>
        <end position="270"/>
    </location>
</feature>
<keyword evidence="3" id="KW-0472">Membrane</keyword>
<evidence type="ECO:0000256" key="3">
    <source>
        <dbReference type="SAM" id="Phobius"/>
    </source>
</evidence>
<feature type="transmembrane region" description="Helical" evidence="3">
    <location>
        <begin position="12"/>
        <end position="33"/>
    </location>
</feature>
<dbReference type="EMBL" id="BSUO01000001">
    <property type="protein sequence ID" value="GMA41686.1"/>
    <property type="molecule type" value="Genomic_DNA"/>
</dbReference>
<gene>
    <name evidence="4" type="ORF">GCM10025883_37310</name>
</gene>
<sequence length="270" mass="28409">MTRSPTRARRSVWTVVVPVITAIAGLLFATSAVTARGTDLRGADVGLPALIRDQASAVDRGTRANAALREEVRAMEAALPESAELARLRREQAELEKAGGMTAVAGPAVRVSLDDAGLTADSLPEGVSVDDVVVHQQDVQAVVNALWVAGAEAMTIQDQRVISTSAVRCVGNTLILGGRVYSPPFVITAIGDTRALQAGLDADPAVALYRSYVDRLGLGYQVEHLDVEFGGYTGTVDLDHARPARSATTTPPRGRRVPRPPPAAPLRPPA</sequence>
<accession>A0ABQ6IX91</accession>
<reference evidence="5" key="1">
    <citation type="journal article" date="2019" name="Int. J. Syst. Evol. Microbiol.">
        <title>The Global Catalogue of Microorganisms (GCM) 10K type strain sequencing project: providing services to taxonomists for standard genome sequencing and annotation.</title>
        <authorList>
            <consortium name="The Broad Institute Genomics Platform"/>
            <consortium name="The Broad Institute Genome Sequencing Center for Infectious Disease"/>
            <person name="Wu L."/>
            <person name="Ma J."/>
        </authorList>
    </citation>
    <scope>NUCLEOTIDE SEQUENCE [LARGE SCALE GENOMIC DNA]</scope>
    <source>
        <strain evidence="5">NBRC 113072</strain>
    </source>
</reference>
<name>A0ABQ6IX91_9MICO</name>
<evidence type="ECO:0000256" key="2">
    <source>
        <dbReference type="SAM" id="MobiDB-lite"/>
    </source>
</evidence>
<evidence type="ECO:0000313" key="4">
    <source>
        <dbReference type="EMBL" id="GMA41686.1"/>
    </source>
</evidence>
<proteinExistence type="inferred from homology"/>
<feature type="region of interest" description="Disordered" evidence="2">
    <location>
        <begin position="238"/>
        <end position="270"/>
    </location>
</feature>
<evidence type="ECO:0000256" key="1">
    <source>
        <dbReference type="ARBA" id="ARBA00009108"/>
    </source>
</evidence>
<dbReference type="Proteomes" id="UP001157126">
    <property type="component" value="Unassembled WGS sequence"/>
</dbReference>
<dbReference type="Gene3D" id="3.30.70.1880">
    <property type="entry name" value="Protein of unknown function DUF881"/>
    <property type="match status" value="1"/>
</dbReference>
<organism evidence="4 5">
    <name type="scientific">Mobilicoccus caccae</name>
    <dbReference type="NCBI Taxonomy" id="1859295"/>
    <lineage>
        <taxon>Bacteria</taxon>
        <taxon>Bacillati</taxon>
        <taxon>Actinomycetota</taxon>
        <taxon>Actinomycetes</taxon>
        <taxon>Micrococcales</taxon>
        <taxon>Dermatophilaceae</taxon>
        <taxon>Mobilicoccus</taxon>
    </lineage>
</organism>